<evidence type="ECO:0000256" key="2">
    <source>
        <dbReference type="ARBA" id="ARBA00010912"/>
    </source>
</evidence>
<feature type="domain" description="MJ1316 RNA cyclic group end recognition" evidence="10">
    <location>
        <begin position="1133"/>
        <end position="1203"/>
    </location>
</feature>
<evidence type="ECO:0000259" key="10">
    <source>
        <dbReference type="Pfam" id="PF04457"/>
    </source>
</evidence>
<dbReference type="Gene3D" id="1.10.1410.10">
    <property type="match status" value="1"/>
</dbReference>
<evidence type="ECO:0000256" key="4">
    <source>
        <dbReference type="ARBA" id="ARBA00022664"/>
    </source>
</evidence>
<dbReference type="GO" id="GO:0006397">
    <property type="term" value="P:mRNA processing"/>
    <property type="evidence" value="ECO:0007669"/>
    <property type="project" value="UniProtKB-KW"/>
</dbReference>
<reference evidence="12 13" key="1">
    <citation type="journal article" date="2018" name="PLoS Pathog.">
        <title>Evolution of structural diversity of trichothecenes, a family of toxins produced by plant pathogenic and entomopathogenic fungi.</title>
        <authorList>
            <person name="Proctor R.H."/>
            <person name="McCormick S.P."/>
            <person name="Kim H.S."/>
            <person name="Cardoza R.E."/>
            <person name="Stanley A.M."/>
            <person name="Lindo L."/>
            <person name="Kelly A."/>
            <person name="Brown D.W."/>
            <person name="Lee T."/>
            <person name="Vaughan M.M."/>
            <person name="Alexander N.J."/>
            <person name="Busman M."/>
            <person name="Gutierrez S."/>
        </authorList>
    </citation>
    <scope>NUCLEOTIDE SEQUENCE [LARGE SCALE GENOMIC DNA]</scope>
    <source>
        <strain evidence="12 13">IBT 40837</strain>
    </source>
</reference>
<keyword evidence="6" id="KW-0547">Nucleotide-binding</keyword>
<protein>
    <recommendedName>
        <fullName evidence="3">polynucleotide adenylyltransferase</fullName>
        <ecNumber evidence="3">2.7.7.19</ecNumber>
    </recommendedName>
</protein>
<keyword evidence="5" id="KW-0808">Transferase</keyword>
<dbReference type="GO" id="GO:1990817">
    <property type="term" value="F:poly(A) RNA polymerase activity"/>
    <property type="evidence" value="ECO:0007669"/>
    <property type="project" value="UniProtKB-EC"/>
</dbReference>
<comment type="similarity">
    <text evidence="2">Belongs to the poly(A) polymerase family.</text>
</comment>
<proteinExistence type="inferred from homology"/>
<evidence type="ECO:0000259" key="11">
    <source>
        <dbReference type="Pfam" id="PF04928"/>
    </source>
</evidence>
<dbReference type="SUPFAM" id="SSF55144">
    <property type="entry name" value="LigT-like"/>
    <property type="match status" value="1"/>
</dbReference>
<dbReference type="Pfam" id="PF03372">
    <property type="entry name" value="Exo_endo_phos"/>
    <property type="match status" value="1"/>
</dbReference>
<dbReference type="GO" id="GO:0031123">
    <property type="term" value="P:RNA 3'-end processing"/>
    <property type="evidence" value="ECO:0007669"/>
    <property type="project" value="InterPro"/>
</dbReference>
<evidence type="ECO:0000256" key="3">
    <source>
        <dbReference type="ARBA" id="ARBA00012388"/>
    </source>
</evidence>
<dbReference type="EC" id="2.7.7.19" evidence="3"/>
<evidence type="ECO:0000259" key="9">
    <source>
        <dbReference type="Pfam" id="PF03372"/>
    </source>
</evidence>
<dbReference type="Pfam" id="PF13563">
    <property type="entry name" value="2_5_RNA_ligase2"/>
    <property type="match status" value="1"/>
</dbReference>
<dbReference type="OrthoDB" id="10263155at2759"/>
<keyword evidence="4" id="KW-0507">mRNA processing</keyword>
<dbReference type="GO" id="GO:0005524">
    <property type="term" value="F:ATP binding"/>
    <property type="evidence" value="ECO:0007669"/>
    <property type="project" value="UniProtKB-KW"/>
</dbReference>
<dbReference type="SUPFAM" id="SSF81631">
    <property type="entry name" value="PAP/OAS1 substrate-binding domain"/>
    <property type="match status" value="1"/>
</dbReference>
<name>A0A395N954_TRIAR</name>
<dbReference type="SUPFAM" id="SSF56219">
    <property type="entry name" value="DNase I-like"/>
    <property type="match status" value="1"/>
</dbReference>
<keyword evidence="8" id="KW-0539">Nucleus</keyword>
<dbReference type="Pfam" id="PF04457">
    <property type="entry name" value="MJ1316"/>
    <property type="match status" value="1"/>
</dbReference>
<dbReference type="Gene3D" id="3.30.460.10">
    <property type="entry name" value="Beta Polymerase, domain 2"/>
    <property type="match status" value="1"/>
</dbReference>
<dbReference type="InterPro" id="IPR009097">
    <property type="entry name" value="Cyclic_Pdiesterase"/>
</dbReference>
<dbReference type="InterPro" id="IPR011068">
    <property type="entry name" value="NuclTrfase_I-like_C"/>
</dbReference>
<dbReference type="GO" id="GO:0005634">
    <property type="term" value="C:nucleus"/>
    <property type="evidence" value="ECO:0007669"/>
    <property type="project" value="UniProtKB-SubCell"/>
</dbReference>
<feature type="domain" description="Poly(A) polymerase central" evidence="11">
    <location>
        <begin position="775"/>
        <end position="901"/>
    </location>
</feature>
<dbReference type="SUPFAM" id="SSF55003">
    <property type="entry name" value="PAP/Archaeal CCA-adding enzyme, C-terminal domain"/>
    <property type="match status" value="1"/>
</dbReference>
<dbReference type="PANTHER" id="PTHR10682:SF23">
    <property type="entry name" value="POLYNUCLEOTIDE ADENYLYLTRANSFERASE"/>
    <property type="match status" value="1"/>
</dbReference>
<dbReference type="InterPro" id="IPR043519">
    <property type="entry name" value="NT_sf"/>
</dbReference>
<dbReference type="InterPro" id="IPR005135">
    <property type="entry name" value="Endo/exonuclease/phosphatase"/>
</dbReference>
<comment type="caution">
    <text evidence="12">The sequence shown here is derived from an EMBL/GenBank/DDBJ whole genome shotgun (WGS) entry which is preliminary data.</text>
</comment>
<dbReference type="Gene3D" id="3.60.10.10">
    <property type="entry name" value="Endonuclease/exonuclease/phosphatase"/>
    <property type="match status" value="1"/>
</dbReference>
<evidence type="ECO:0000313" key="13">
    <source>
        <dbReference type="Proteomes" id="UP000266272"/>
    </source>
</evidence>
<dbReference type="PANTHER" id="PTHR10682">
    <property type="entry name" value="POLY A POLYMERASE"/>
    <property type="match status" value="1"/>
</dbReference>
<evidence type="ECO:0000256" key="5">
    <source>
        <dbReference type="ARBA" id="ARBA00022679"/>
    </source>
</evidence>
<keyword evidence="7" id="KW-0067">ATP-binding</keyword>
<dbReference type="STRING" id="490622.A0A395N954"/>
<dbReference type="Gene3D" id="3.90.1140.10">
    <property type="entry name" value="Cyclic phosphodiesterase"/>
    <property type="match status" value="1"/>
</dbReference>
<dbReference type="AlphaFoldDB" id="A0A395N954"/>
<evidence type="ECO:0000256" key="6">
    <source>
        <dbReference type="ARBA" id="ARBA00022741"/>
    </source>
</evidence>
<gene>
    <name evidence="12" type="ORF">TARUN_9587</name>
</gene>
<dbReference type="Pfam" id="PF04928">
    <property type="entry name" value="PAP_central"/>
    <property type="match status" value="1"/>
</dbReference>
<sequence>MEHSAADVAAGQSFEESYDTALCLVPPFHLWGPVNVLRSLNDEKVTKWPPHITLVYPFVMPEALPEVAEALSRIHLTPQGDDISINLEEAGVFSHRRRCTVFVKPKSGQEHSRLSELRDRIHRFLGWPKGREYKPHLTVAQSEDSHAAWHQFLLEKARLLTPLTWHTRRLAIMIRDPISPTKATASRPMRLWGYIDLASQSLVRDSATLAEFPHLIADTSLPRPQATFCYDGADMLWKPLSDTLTTTDIESPPLNRLVVASYNVLAEFDWPPSSPRYPTLVGNILAERASADILVLQEVTDQFLSFLLADSSIRSRYSFITHGSPSQPGIAPLPSHLNVVVLSKFPFRWEYLPSTKKHKGFAILTFPTIRTSGTSDSQMVPLILAACHLSKGLTDDALSVKRDEIKKLVEYLDSSFPQQSWIVAGDFNLASSSWTIDDALKKGEISKKGLECLEEIEGFVSKAKLQDAWLTARVGPGESSSTTGNHESNLGFYEGEQGATFDPLSNTIAATSVGVDRSRPQRYDRILVRRCDQLHPHGFNMFGHAMGEKEDTSQGHASDHWGIRCLLMLKPQNPDASTPFDSNLQVKLHQAALTLGSFEQLKASLISSGQFPTPVEADSRKEAIAILQRALLEEDSAADNETRSQVQLVVIPVGSFGLGVWTSLSDIDCLCVGNISTRTFFSLAVQKLKKASTNGVRILRRVMANTGTMLELEIRGIKFDLQYCAAAAIAQGYPDVLKRPSSDPIFTLPLQTLAKLKPARDLFYLRRSIPDMTKYRVAHLFIKAWAQSRGLYAAKFGLLGGIHITSMLVPVCKALANEPAASSTADILTSFFYHYSRLNWTIELVFDPFYHHGLKYHRTFREPLCLLGWHGPSLNTASNASISTVNALTAEFTRAADLLSQKDMTWSKFLGLESSEAPSRLIEKGAADFLASYRTYIKISARYWGSSQQKGRKYLGWLESRCISILVDISRKVASLTPRIWPARFADEEPASGLGDDNSELNACYLIGLKWDDSFTDKSMTSLTAAEGSLRVITQEFESRIQKSEKYFDAEHCWVNVSVTRRSGLGSIQLASGQLYDYDAADSDLDEDTDSESEELNEVEDEAYFFKKESRTSKTGLSKSSSEATKQPGAGKLRSAIDVLNRIRWDAGMDSGDYVVGYEDRFIGAQEKALDLWRTEQTDEEFIPQHRILYFKRKSDGVIVWDRRSRVDTIFGSG</sequence>
<dbReference type="GO" id="GO:0003723">
    <property type="term" value="F:RNA binding"/>
    <property type="evidence" value="ECO:0007669"/>
    <property type="project" value="InterPro"/>
</dbReference>
<dbReference type="EMBL" id="PXOA01000805">
    <property type="protein sequence ID" value="RFU72666.1"/>
    <property type="molecule type" value="Genomic_DNA"/>
</dbReference>
<evidence type="ECO:0000256" key="8">
    <source>
        <dbReference type="ARBA" id="ARBA00023242"/>
    </source>
</evidence>
<evidence type="ECO:0000256" key="7">
    <source>
        <dbReference type="ARBA" id="ARBA00022840"/>
    </source>
</evidence>
<dbReference type="InterPro" id="IPR036691">
    <property type="entry name" value="Endo/exonu/phosph_ase_sf"/>
</dbReference>
<accession>A0A395N954</accession>
<dbReference type="SUPFAM" id="SSF81301">
    <property type="entry name" value="Nucleotidyltransferase"/>
    <property type="match status" value="1"/>
</dbReference>
<evidence type="ECO:0000256" key="1">
    <source>
        <dbReference type="ARBA" id="ARBA00004123"/>
    </source>
</evidence>
<evidence type="ECO:0000313" key="12">
    <source>
        <dbReference type="EMBL" id="RFU72666.1"/>
    </source>
</evidence>
<organism evidence="12 13">
    <name type="scientific">Trichoderma arundinaceum</name>
    <dbReference type="NCBI Taxonomy" id="490622"/>
    <lineage>
        <taxon>Eukaryota</taxon>
        <taxon>Fungi</taxon>
        <taxon>Dikarya</taxon>
        <taxon>Ascomycota</taxon>
        <taxon>Pezizomycotina</taxon>
        <taxon>Sordariomycetes</taxon>
        <taxon>Hypocreomycetidae</taxon>
        <taxon>Hypocreales</taxon>
        <taxon>Hypocreaceae</taxon>
        <taxon>Trichoderma</taxon>
    </lineage>
</organism>
<dbReference type="InterPro" id="IPR040459">
    <property type="entry name" value="MJ1316"/>
</dbReference>
<dbReference type="InterPro" id="IPR007012">
    <property type="entry name" value="PolA_pol_cen_dom"/>
</dbReference>
<dbReference type="Gene3D" id="3.30.70.590">
    <property type="entry name" value="Poly(A) polymerase predicted RNA binding domain"/>
    <property type="match status" value="1"/>
</dbReference>
<keyword evidence="13" id="KW-1185">Reference proteome</keyword>
<feature type="domain" description="Endonuclease/exonuclease/phosphatase" evidence="9">
    <location>
        <begin position="260"/>
        <end position="530"/>
    </location>
</feature>
<comment type="subcellular location">
    <subcellularLocation>
        <location evidence="1">Nucleus</location>
    </subcellularLocation>
</comment>
<dbReference type="Proteomes" id="UP000266272">
    <property type="component" value="Unassembled WGS sequence"/>
</dbReference>